<keyword evidence="2" id="KW-1185">Reference proteome</keyword>
<gene>
    <name evidence="1" type="ORF">MLD38_029168</name>
</gene>
<evidence type="ECO:0000313" key="1">
    <source>
        <dbReference type="EMBL" id="KAI4330932.1"/>
    </source>
</evidence>
<dbReference type="Proteomes" id="UP001057402">
    <property type="component" value="Chromosome 8"/>
</dbReference>
<name>A0ACB9N538_9MYRT</name>
<evidence type="ECO:0000313" key="2">
    <source>
        <dbReference type="Proteomes" id="UP001057402"/>
    </source>
</evidence>
<proteinExistence type="predicted"/>
<accession>A0ACB9N538</accession>
<sequence length="580" mass="65114">MDCNKDEATKAIEIAKGKFRERDFAGAKHFALKAQKLYSRLDGLPQMMATIDVYIHSEKYSFVGRWTEGAFKLVSDAWKLLSVPSQRQAYNQKRNGGILQTEMQASSRDLAGQSPGNGFHVHESKRLNAKARIKKDTSLENNAADSVAYGTFWTICSNCRTHYEYQRCYMNHNLLCPNCRRVFVASEKPPPQHVFISKRSHSFQGAAASASSTTQGASGLNQINREENHASRDIWNFASQEEAPTKRTKVGNHTIHGTGGCESVSGLGRSVLSSVDIGLAFPPINLLMRKARVGINKKLKEWTSEAKLKIDEDPVKGTRAFTMDGKSNVKPRGSGASEAGNASLSINVPDSDFHNFDLDRSEGSFDVDQVWAAYDDADGMPRFYARIHKVISLVPFKIKLSWLDPENDNQFGYSVCGEFVAGKPESCNKLNGFSHKVVWSESEVGYGTIRIFPRKGDTWALYRNWSLEWTEDTPDDAVQRYEIVEVLDDYTEERGILVSPLMKVAGFRSVFRPCEDPRKVMLISKEEMTRFSHQVPCHMLTGEEAPNLCRGFRELDPAALPEELHQEDKDKKADTGTRSR</sequence>
<comment type="caution">
    <text evidence="1">The sequence shown here is derived from an EMBL/GenBank/DDBJ whole genome shotgun (WGS) entry which is preliminary data.</text>
</comment>
<reference evidence="2" key="1">
    <citation type="journal article" date="2023" name="Front. Plant Sci.">
        <title>Chromosomal-level genome assembly of Melastoma candidum provides insights into trichome evolution.</title>
        <authorList>
            <person name="Zhong Y."/>
            <person name="Wu W."/>
            <person name="Sun C."/>
            <person name="Zou P."/>
            <person name="Liu Y."/>
            <person name="Dai S."/>
            <person name="Zhou R."/>
        </authorList>
    </citation>
    <scope>NUCLEOTIDE SEQUENCE [LARGE SCALE GENOMIC DNA]</scope>
</reference>
<protein>
    <submittedName>
        <fullName evidence="1">Uncharacterized protein</fullName>
    </submittedName>
</protein>
<organism evidence="1 2">
    <name type="scientific">Melastoma candidum</name>
    <dbReference type="NCBI Taxonomy" id="119954"/>
    <lineage>
        <taxon>Eukaryota</taxon>
        <taxon>Viridiplantae</taxon>
        <taxon>Streptophyta</taxon>
        <taxon>Embryophyta</taxon>
        <taxon>Tracheophyta</taxon>
        <taxon>Spermatophyta</taxon>
        <taxon>Magnoliopsida</taxon>
        <taxon>eudicotyledons</taxon>
        <taxon>Gunneridae</taxon>
        <taxon>Pentapetalae</taxon>
        <taxon>rosids</taxon>
        <taxon>malvids</taxon>
        <taxon>Myrtales</taxon>
        <taxon>Melastomataceae</taxon>
        <taxon>Melastomatoideae</taxon>
        <taxon>Melastomateae</taxon>
        <taxon>Melastoma</taxon>
    </lineage>
</organism>
<dbReference type="EMBL" id="CM042887">
    <property type="protein sequence ID" value="KAI4330932.1"/>
    <property type="molecule type" value="Genomic_DNA"/>
</dbReference>